<organism evidence="1 2">
    <name type="scientific">Collybiopsis confluens</name>
    <dbReference type="NCBI Taxonomy" id="2823264"/>
    <lineage>
        <taxon>Eukaryota</taxon>
        <taxon>Fungi</taxon>
        <taxon>Dikarya</taxon>
        <taxon>Basidiomycota</taxon>
        <taxon>Agaricomycotina</taxon>
        <taxon>Agaricomycetes</taxon>
        <taxon>Agaricomycetidae</taxon>
        <taxon>Agaricales</taxon>
        <taxon>Marasmiineae</taxon>
        <taxon>Omphalotaceae</taxon>
        <taxon>Collybiopsis</taxon>
    </lineage>
</organism>
<dbReference type="EMBL" id="JAACJN010000028">
    <property type="protein sequence ID" value="KAF5388710.1"/>
    <property type="molecule type" value="Genomic_DNA"/>
</dbReference>
<evidence type="ECO:0000313" key="2">
    <source>
        <dbReference type="Proteomes" id="UP000518752"/>
    </source>
</evidence>
<gene>
    <name evidence="1" type="ORF">D9757_004863</name>
</gene>
<keyword evidence="2" id="KW-1185">Reference proteome</keyword>
<protein>
    <submittedName>
        <fullName evidence="1">Uncharacterized protein</fullName>
    </submittedName>
</protein>
<comment type="caution">
    <text evidence="1">The sequence shown here is derived from an EMBL/GenBank/DDBJ whole genome shotgun (WGS) entry which is preliminary data.</text>
</comment>
<reference evidence="1 2" key="1">
    <citation type="journal article" date="2020" name="ISME J.">
        <title>Uncovering the hidden diversity of litter-decomposition mechanisms in mushroom-forming fungi.</title>
        <authorList>
            <person name="Floudas D."/>
            <person name="Bentzer J."/>
            <person name="Ahren D."/>
            <person name="Johansson T."/>
            <person name="Persson P."/>
            <person name="Tunlid A."/>
        </authorList>
    </citation>
    <scope>NUCLEOTIDE SEQUENCE [LARGE SCALE GENOMIC DNA]</scope>
    <source>
        <strain evidence="1 2">CBS 406.79</strain>
    </source>
</reference>
<name>A0A8H5HT44_9AGAR</name>
<sequence length="70" mass="7748">MLGHTLNSTWLDIPLPDPLAHLSLSRRKCHDRVPVALRSSRSGDALLNEGLFCFNRRISGTLLQPMPSAP</sequence>
<dbReference type="Proteomes" id="UP000518752">
    <property type="component" value="Unassembled WGS sequence"/>
</dbReference>
<proteinExistence type="predicted"/>
<evidence type="ECO:0000313" key="1">
    <source>
        <dbReference type="EMBL" id="KAF5388710.1"/>
    </source>
</evidence>
<dbReference type="AlphaFoldDB" id="A0A8H5HT44"/>
<accession>A0A8H5HT44</accession>